<organism evidence="1 2">
    <name type="scientific">Liparis tanakae</name>
    <name type="common">Tanaka's snailfish</name>
    <dbReference type="NCBI Taxonomy" id="230148"/>
    <lineage>
        <taxon>Eukaryota</taxon>
        <taxon>Metazoa</taxon>
        <taxon>Chordata</taxon>
        <taxon>Craniata</taxon>
        <taxon>Vertebrata</taxon>
        <taxon>Euteleostomi</taxon>
        <taxon>Actinopterygii</taxon>
        <taxon>Neopterygii</taxon>
        <taxon>Teleostei</taxon>
        <taxon>Neoteleostei</taxon>
        <taxon>Acanthomorphata</taxon>
        <taxon>Eupercaria</taxon>
        <taxon>Perciformes</taxon>
        <taxon>Cottioidei</taxon>
        <taxon>Cottales</taxon>
        <taxon>Liparidae</taxon>
        <taxon>Liparis</taxon>
    </lineage>
</organism>
<reference evidence="1 2" key="1">
    <citation type="submission" date="2019-03" db="EMBL/GenBank/DDBJ databases">
        <title>First draft genome of Liparis tanakae, snailfish: a comprehensive survey of snailfish specific genes.</title>
        <authorList>
            <person name="Kim W."/>
            <person name="Song I."/>
            <person name="Jeong J.-H."/>
            <person name="Kim D."/>
            <person name="Kim S."/>
            <person name="Ryu S."/>
            <person name="Song J.Y."/>
            <person name="Lee S.K."/>
        </authorList>
    </citation>
    <scope>NUCLEOTIDE SEQUENCE [LARGE SCALE GENOMIC DNA]</scope>
    <source>
        <tissue evidence="1">Muscle</tissue>
    </source>
</reference>
<dbReference type="EMBL" id="SRLO01000774">
    <property type="protein sequence ID" value="TNN46779.1"/>
    <property type="molecule type" value="Genomic_DNA"/>
</dbReference>
<accession>A0A4Z2FZU6</accession>
<proteinExistence type="predicted"/>
<comment type="caution">
    <text evidence="1">The sequence shown here is derived from an EMBL/GenBank/DDBJ whole genome shotgun (WGS) entry which is preliminary data.</text>
</comment>
<name>A0A4Z2FZU6_9TELE</name>
<gene>
    <name evidence="1" type="ORF">EYF80_043031</name>
</gene>
<evidence type="ECO:0000313" key="2">
    <source>
        <dbReference type="Proteomes" id="UP000314294"/>
    </source>
</evidence>
<dbReference type="Proteomes" id="UP000314294">
    <property type="component" value="Unassembled WGS sequence"/>
</dbReference>
<keyword evidence="2" id="KW-1185">Reference proteome</keyword>
<sequence>MHVHDYERLACRSDVTELRATSCPPARCFCQEARVIGRLLEQPRSSVRNHTMLIEMRGTFLVLRGCGRRCILMREGVAINTVSSQPKVAPLSRNGVLYLKATKEL</sequence>
<protein>
    <submittedName>
        <fullName evidence="1">Uncharacterized protein</fullName>
    </submittedName>
</protein>
<evidence type="ECO:0000313" key="1">
    <source>
        <dbReference type="EMBL" id="TNN46779.1"/>
    </source>
</evidence>
<dbReference type="AlphaFoldDB" id="A0A4Z2FZU6"/>